<evidence type="ECO:0008006" key="4">
    <source>
        <dbReference type="Google" id="ProtNLM"/>
    </source>
</evidence>
<protein>
    <recommendedName>
        <fullName evidence="4">DoxX family membrane protein</fullName>
    </recommendedName>
</protein>
<reference evidence="3" key="1">
    <citation type="journal article" date="2019" name="Int. J. Syst. Evol. Microbiol.">
        <title>The Global Catalogue of Microorganisms (GCM) 10K type strain sequencing project: providing services to taxonomists for standard genome sequencing and annotation.</title>
        <authorList>
            <consortium name="The Broad Institute Genomics Platform"/>
            <consortium name="The Broad Institute Genome Sequencing Center for Infectious Disease"/>
            <person name="Wu L."/>
            <person name="Ma J."/>
        </authorList>
    </citation>
    <scope>NUCLEOTIDE SEQUENCE [LARGE SCALE GENOMIC DNA]</scope>
    <source>
        <strain evidence="3">JCM 12165</strain>
    </source>
</reference>
<evidence type="ECO:0000313" key="2">
    <source>
        <dbReference type="EMBL" id="MFD1533066.1"/>
    </source>
</evidence>
<proteinExistence type="predicted"/>
<evidence type="ECO:0000256" key="1">
    <source>
        <dbReference type="SAM" id="Phobius"/>
    </source>
</evidence>
<dbReference type="EMBL" id="JBHUCP010000023">
    <property type="protein sequence ID" value="MFD1533066.1"/>
    <property type="molecule type" value="Genomic_DNA"/>
</dbReference>
<keyword evidence="1" id="KW-1133">Transmembrane helix</keyword>
<comment type="caution">
    <text evidence="2">The sequence shown here is derived from an EMBL/GenBank/DDBJ whole genome shotgun (WGS) entry which is preliminary data.</text>
</comment>
<sequence length="146" mass="15496">MAPTRTLRQLPMRLTAGAYIVNTGVEKWQADEQTAAELHGFAATAYPFVKKMDARTFLKVLAGTEIALGAALVLPVVPALVAGMGLTAFSAGLLGLYVRVPGMRQRGSLRPTQQGVPLAKDVWLLGIGTGLVVDDLTSRDVVPPEK</sequence>
<gene>
    <name evidence="2" type="ORF">ACFSCY_26940</name>
</gene>
<name>A0ABW4FTX8_9PSEU</name>
<feature type="transmembrane region" description="Helical" evidence="1">
    <location>
        <begin position="56"/>
        <end position="74"/>
    </location>
</feature>
<dbReference type="Proteomes" id="UP001597145">
    <property type="component" value="Unassembled WGS sequence"/>
</dbReference>
<evidence type="ECO:0000313" key="3">
    <source>
        <dbReference type="Proteomes" id="UP001597145"/>
    </source>
</evidence>
<keyword evidence="1" id="KW-0812">Transmembrane</keyword>
<keyword evidence="1" id="KW-0472">Membrane</keyword>
<feature type="transmembrane region" description="Helical" evidence="1">
    <location>
        <begin position="80"/>
        <end position="100"/>
    </location>
</feature>
<keyword evidence="3" id="KW-1185">Reference proteome</keyword>
<dbReference type="RefSeq" id="WP_343983270.1">
    <property type="nucleotide sequence ID" value="NZ_BAAAJG010000016.1"/>
</dbReference>
<accession>A0ABW4FTX8</accession>
<organism evidence="2 3">
    <name type="scientific">Pseudonocardia aurantiaca</name>
    <dbReference type="NCBI Taxonomy" id="75290"/>
    <lineage>
        <taxon>Bacteria</taxon>
        <taxon>Bacillati</taxon>
        <taxon>Actinomycetota</taxon>
        <taxon>Actinomycetes</taxon>
        <taxon>Pseudonocardiales</taxon>
        <taxon>Pseudonocardiaceae</taxon>
        <taxon>Pseudonocardia</taxon>
    </lineage>
</organism>